<name>D7MJ03_ARALL</name>
<dbReference type="EMBL" id="GL348719">
    <property type="protein sequence ID" value="EFH44879.1"/>
    <property type="molecule type" value="Genomic_DNA"/>
</dbReference>
<keyword evidence="4 10" id="KW-0808">Transferase</keyword>
<accession>D7MJ03</accession>
<dbReference type="HOGENOM" id="CLU_1527264_0_0_1"/>
<dbReference type="AlphaFoldDB" id="D7MJ03"/>
<sequence length="176" mass="20510">MPSFRYRERAHRVDEALGFMHVAGLMLDHPIIQQQISGIPYECLSYKQSLTRLDSTSGLYNDCSSHMIWVAKERGTPTTRQVEQARTEIENLWRMVGEENNQKKRHYQHSHRVQCLLYSLVPMEHQYLKMRVCRTGDSENTTKTKFTALVLDATSNESWGPNGSLLVDIAYAWRYQ</sequence>
<feature type="domain" description="ENTH" evidence="11">
    <location>
        <begin position="138"/>
        <end position="176"/>
    </location>
</feature>
<dbReference type="GO" id="GO:0009073">
    <property type="term" value="P:aromatic amino acid family biosynthetic process"/>
    <property type="evidence" value="ECO:0007669"/>
    <property type="project" value="UniProtKB-KW"/>
</dbReference>
<feature type="binding site" evidence="9">
    <location>
        <begin position="73"/>
        <end position="74"/>
    </location>
    <ligand>
        <name>phosphoenolpyruvate</name>
        <dbReference type="ChEBI" id="CHEBI:58702"/>
    </ligand>
</feature>
<gene>
    <name evidence="12" type="ORF">ARALYDRAFT_355876</name>
</gene>
<dbReference type="InterPro" id="IPR008942">
    <property type="entry name" value="ENTH_VHS"/>
</dbReference>
<dbReference type="GO" id="GO:0008652">
    <property type="term" value="P:amino acid biosynthetic process"/>
    <property type="evidence" value="ECO:0007669"/>
    <property type="project" value="UniProtKB-KW"/>
</dbReference>
<dbReference type="GO" id="GO:0030136">
    <property type="term" value="C:clathrin-coated vesicle"/>
    <property type="evidence" value="ECO:0007669"/>
    <property type="project" value="UniProtKB-SubCell"/>
</dbReference>
<dbReference type="Proteomes" id="UP000008694">
    <property type="component" value="Unassembled WGS sequence"/>
</dbReference>
<proteinExistence type="inferred from homology"/>
<dbReference type="SUPFAM" id="SSF48464">
    <property type="entry name" value="ENTH/VHS domain"/>
    <property type="match status" value="1"/>
</dbReference>
<evidence type="ECO:0000256" key="8">
    <source>
        <dbReference type="ARBA" id="ARBA00047508"/>
    </source>
</evidence>
<comment type="similarity">
    <text evidence="10">Belongs to the class-II DAHP synthase family.</text>
</comment>
<dbReference type="GO" id="GO:0003849">
    <property type="term" value="F:3-deoxy-7-phosphoheptulonate synthase activity"/>
    <property type="evidence" value="ECO:0007669"/>
    <property type="project" value="UniProtKB-EC"/>
</dbReference>
<protein>
    <recommendedName>
        <fullName evidence="10">Phospho-2-dehydro-3-deoxyheptonate aldolase</fullName>
        <ecNumber evidence="10">2.5.1.54</ecNumber>
    </recommendedName>
</protein>
<dbReference type="UniPathway" id="UPA00053">
    <property type="reaction ID" value="UER00084"/>
</dbReference>
<keyword evidence="7" id="KW-0968">Cytoplasmic vesicle</keyword>
<evidence type="ECO:0000256" key="1">
    <source>
        <dbReference type="ARBA" id="ARBA00004132"/>
    </source>
</evidence>
<keyword evidence="5" id="KW-0333">Golgi apparatus</keyword>
<evidence type="ECO:0000256" key="7">
    <source>
        <dbReference type="ARBA" id="ARBA00023329"/>
    </source>
</evidence>
<evidence type="ECO:0000256" key="4">
    <source>
        <dbReference type="ARBA" id="ARBA00022679"/>
    </source>
</evidence>
<evidence type="ECO:0000256" key="5">
    <source>
        <dbReference type="ARBA" id="ARBA00023034"/>
    </source>
</evidence>
<evidence type="ECO:0000259" key="11">
    <source>
        <dbReference type="PROSITE" id="PS50942"/>
    </source>
</evidence>
<evidence type="ECO:0000256" key="9">
    <source>
        <dbReference type="PIRSR" id="PIRSR602480-1"/>
    </source>
</evidence>
<dbReference type="PANTHER" id="PTHR21337">
    <property type="entry name" value="PHOSPHO-2-DEHYDRO-3-DEOXYHEPTONATE ALDOLASE 1, 2"/>
    <property type="match status" value="1"/>
</dbReference>
<dbReference type="STRING" id="81972.D7MJ03"/>
<evidence type="ECO:0000313" key="13">
    <source>
        <dbReference type="Proteomes" id="UP000008694"/>
    </source>
</evidence>
<dbReference type="InterPro" id="IPR013809">
    <property type="entry name" value="ENTH"/>
</dbReference>
<comment type="pathway">
    <text evidence="10">Metabolic intermediate biosynthesis; chorismate biosynthesis; chorismate from D-erythrose 4-phosphate and phosphoenolpyruvate: step 1/7.</text>
</comment>
<keyword evidence="13" id="KW-1185">Reference proteome</keyword>
<evidence type="ECO:0000313" key="12">
    <source>
        <dbReference type="EMBL" id="EFH44879.1"/>
    </source>
</evidence>
<dbReference type="GO" id="GO:0009507">
    <property type="term" value="C:chloroplast"/>
    <property type="evidence" value="ECO:0007669"/>
    <property type="project" value="UniProtKB-SubCell"/>
</dbReference>
<dbReference type="PROSITE" id="PS50942">
    <property type="entry name" value="ENTH"/>
    <property type="match status" value="1"/>
</dbReference>
<keyword evidence="10" id="KW-0809">Transit peptide</keyword>
<dbReference type="PANTHER" id="PTHR21337:SF27">
    <property type="entry name" value="PHOSPHO-2-DEHYDRO-3-DEOXYHEPTONATE ALDOLASE"/>
    <property type="match status" value="1"/>
</dbReference>
<dbReference type="EC" id="2.5.1.54" evidence="10"/>
<comment type="subcellular location">
    <subcellularLocation>
        <location evidence="1">Cytoplasmic vesicle</location>
        <location evidence="1">Clathrin-coated vesicle</location>
    </subcellularLocation>
    <subcellularLocation>
        <location evidence="2">Golgi apparatus</location>
    </subcellularLocation>
    <subcellularLocation>
        <location evidence="10">Plastid</location>
        <location evidence="10">Chloroplast</location>
    </subcellularLocation>
</comment>
<dbReference type="GO" id="GO:0005794">
    <property type="term" value="C:Golgi apparatus"/>
    <property type="evidence" value="ECO:0007669"/>
    <property type="project" value="UniProtKB-SubCell"/>
</dbReference>
<reference evidence="13" key="1">
    <citation type="journal article" date="2011" name="Nat. Genet.">
        <title>The Arabidopsis lyrata genome sequence and the basis of rapid genome size change.</title>
        <authorList>
            <person name="Hu T.T."/>
            <person name="Pattyn P."/>
            <person name="Bakker E.G."/>
            <person name="Cao J."/>
            <person name="Cheng J.-F."/>
            <person name="Clark R.M."/>
            <person name="Fahlgren N."/>
            <person name="Fawcett J.A."/>
            <person name="Grimwood J."/>
            <person name="Gundlach H."/>
            <person name="Haberer G."/>
            <person name="Hollister J.D."/>
            <person name="Ossowski S."/>
            <person name="Ottilar R.P."/>
            <person name="Salamov A.A."/>
            <person name="Schneeberger K."/>
            <person name="Spannagl M."/>
            <person name="Wang X."/>
            <person name="Yang L."/>
            <person name="Nasrallah M.E."/>
            <person name="Bergelson J."/>
            <person name="Carrington J.C."/>
            <person name="Gaut B.S."/>
            <person name="Schmutz J."/>
            <person name="Mayer K.F.X."/>
            <person name="Van de Peer Y."/>
            <person name="Grigoriev I.V."/>
            <person name="Nordborg M."/>
            <person name="Weigel D."/>
            <person name="Guo Y.-L."/>
        </authorList>
    </citation>
    <scope>NUCLEOTIDE SEQUENCE [LARGE SCALE GENOMIC DNA]</scope>
    <source>
        <strain evidence="13">cv. MN47</strain>
    </source>
</reference>
<dbReference type="SUPFAM" id="SSF51569">
    <property type="entry name" value="Aldolase"/>
    <property type="match status" value="1"/>
</dbReference>
<comment type="catalytic activity">
    <reaction evidence="8 10">
        <text>D-erythrose 4-phosphate + phosphoenolpyruvate + H2O = 7-phospho-2-dehydro-3-deoxy-D-arabino-heptonate + phosphate</text>
        <dbReference type="Rhea" id="RHEA:14717"/>
        <dbReference type="ChEBI" id="CHEBI:15377"/>
        <dbReference type="ChEBI" id="CHEBI:16897"/>
        <dbReference type="ChEBI" id="CHEBI:43474"/>
        <dbReference type="ChEBI" id="CHEBI:58394"/>
        <dbReference type="ChEBI" id="CHEBI:58702"/>
        <dbReference type="EC" id="2.5.1.54"/>
    </reaction>
</comment>
<keyword evidence="6 10" id="KW-0057">Aromatic amino acid biosynthesis</keyword>
<evidence type="ECO:0000256" key="3">
    <source>
        <dbReference type="ARBA" id="ARBA00022605"/>
    </source>
</evidence>
<evidence type="ECO:0000256" key="6">
    <source>
        <dbReference type="ARBA" id="ARBA00023141"/>
    </source>
</evidence>
<keyword evidence="10" id="KW-0150">Chloroplast</keyword>
<dbReference type="Gramene" id="fgenesh1_pg.C_scaffold_7003049">
    <property type="protein sequence ID" value="fgenesh1_pg.C_scaffold_7003049"/>
    <property type="gene ID" value="fgenesh1_pg.C_scaffold_7003049"/>
</dbReference>
<organism evidence="13">
    <name type="scientific">Arabidopsis lyrata subsp. lyrata</name>
    <name type="common">Lyre-leaved rock-cress</name>
    <dbReference type="NCBI Taxonomy" id="81972"/>
    <lineage>
        <taxon>Eukaryota</taxon>
        <taxon>Viridiplantae</taxon>
        <taxon>Streptophyta</taxon>
        <taxon>Embryophyta</taxon>
        <taxon>Tracheophyta</taxon>
        <taxon>Spermatophyta</taxon>
        <taxon>Magnoliopsida</taxon>
        <taxon>eudicotyledons</taxon>
        <taxon>Gunneridae</taxon>
        <taxon>Pentapetalae</taxon>
        <taxon>rosids</taxon>
        <taxon>malvids</taxon>
        <taxon>Brassicales</taxon>
        <taxon>Brassicaceae</taxon>
        <taxon>Camelineae</taxon>
        <taxon>Arabidopsis</taxon>
    </lineage>
</organism>
<keyword evidence="3 10" id="KW-0028">Amino-acid biosynthesis</keyword>
<dbReference type="Pfam" id="PF01474">
    <property type="entry name" value="DAHP_synth_2"/>
    <property type="match status" value="1"/>
</dbReference>
<dbReference type="GO" id="GO:0009423">
    <property type="term" value="P:chorismate biosynthetic process"/>
    <property type="evidence" value="ECO:0007669"/>
    <property type="project" value="UniProtKB-UniPathway"/>
</dbReference>
<keyword evidence="10" id="KW-0934">Plastid</keyword>
<evidence type="ECO:0000256" key="10">
    <source>
        <dbReference type="RuleBase" id="RU363071"/>
    </source>
</evidence>
<evidence type="ECO:0000256" key="2">
    <source>
        <dbReference type="ARBA" id="ARBA00004555"/>
    </source>
</evidence>
<dbReference type="InterPro" id="IPR002480">
    <property type="entry name" value="DAHP_synth_2"/>
</dbReference>